<dbReference type="InterPro" id="IPR051604">
    <property type="entry name" value="Ergot_Alk_Oxidoreductase"/>
</dbReference>
<feature type="domain" description="NAD(P)-binding" evidence="1">
    <location>
        <begin position="6"/>
        <end position="189"/>
    </location>
</feature>
<gene>
    <name evidence="2" type="ORF">MMF94_08750</name>
</gene>
<evidence type="ECO:0000313" key="2">
    <source>
        <dbReference type="EMBL" id="MCH6165768.1"/>
    </source>
</evidence>
<evidence type="ECO:0000313" key="3">
    <source>
        <dbReference type="Proteomes" id="UP001299970"/>
    </source>
</evidence>
<comment type="caution">
    <text evidence="2">The sequence shown here is derived from an EMBL/GenBank/DDBJ whole genome shotgun (WGS) entry which is preliminary data.</text>
</comment>
<organism evidence="2 3">
    <name type="scientific">Pseudonocardia alaniniphila</name>
    <dbReference type="NCBI Taxonomy" id="75291"/>
    <lineage>
        <taxon>Bacteria</taxon>
        <taxon>Bacillati</taxon>
        <taxon>Actinomycetota</taxon>
        <taxon>Actinomycetes</taxon>
        <taxon>Pseudonocardiales</taxon>
        <taxon>Pseudonocardiaceae</taxon>
        <taxon>Pseudonocardia</taxon>
    </lineage>
</organism>
<reference evidence="2 3" key="1">
    <citation type="submission" date="2022-03" db="EMBL/GenBank/DDBJ databases">
        <title>Pseudonocardia alaer sp. nov., a novel actinomycete isolated from reed forest soil.</title>
        <authorList>
            <person name="Wang L."/>
        </authorList>
    </citation>
    <scope>NUCLEOTIDE SEQUENCE [LARGE SCALE GENOMIC DNA]</scope>
    <source>
        <strain evidence="2 3">Y-16303</strain>
    </source>
</reference>
<dbReference type="InterPro" id="IPR036291">
    <property type="entry name" value="NAD(P)-bd_dom_sf"/>
</dbReference>
<proteinExistence type="predicted"/>
<keyword evidence="3" id="KW-1185">Reference proteome</keyword>
<dbReference type="RefSeq" id="WP_241035800.1">
    <property type="nucleotide sequence ID" value="NZ_BAAAJF010000078.1"/>
</dbReference>
<accession>A0ABS9TB68</accession>
<sequence>MITVMGATGQVGRQITQRLLEAGEQVRAIGRNPRALAALAAAGAETWAGDAADAEFLARAFRGADAVHTLLPYDPTSADFRAEQQRLGEAIVAAVQGAGVRRVVALSSIGADVPTGTGFIASLHDQEQRLRRLTGVDLLFLRPGVFFESITAAADTARTLGVNADAVAPEVPVPMIATQDVGAAAAAALVARDWRGVQVRELHGPCDLTYTEATSILGAAIDLPGLQYVRLPDAEMADALVQAGFSRDCAELHVEMGRALSDGTITPLAARTPETISPTRFEAIVGDLVQDRAA</sequence>
<dbReference type="EMBL" id="JAKXMK010000007">
    <property type="protein sequence ID" value="MCH6165768.1"/>
    <property type="molecule type" value="Genomic_DNA"/>
</dbReference>
<dbReference type="Gene3D" id="3.90.25.10">
    <property type="entry name" value="UDP-galactose 4-epimerase, domain 1"/>
    <property type="match status" value="1"/>
</dbReference>
<dbReference type="Proteomes" id="UP001299970">
    <property type="component" value="Unassembled WGS sequence"/>
</dbReference>
<dbReference type="Pfam" id="PF13460">
    <property type="entry name" value="NAD_binding_10"/>
    <property type="match status" value="1"/>
</dbReference>
<dbReference type="SUPFAM" id="SSF51735">
    <property type="entry name" value="NAD(P)-binding Rossmann-fold domains"/>
    <property type="match status" value="1"/>
</dbReference>
<dbReference type="PANTHER" id="PTHR43162:SF1">
    <property type="entry name" value="PRESTALK A DIFFERENTIATION PROTEIN A"/>
    <property type="match status" value="1"/>
</dbReference>
<dbReference type="PANTHER" id="PTHR43162">
    <property type="match status" value="1"/>
</dbReference>
<evidence type="ECO:0000259" key="1">
    <source>
        <dbReference type="Pfam" id="PF13460"/>
    </source>
</evidence>
<dbReference type="Gene3D" id="3.40.50.720">
    <property type="entry name" value="NAD(P)-binding Rossmann-like Domain"/>
    <property type="match status" value="1"/>
</dbReference>
<name>A0ABS9TB68_9PSEU</name>
<protein>
    <submittedName>
        <fullName evidence="2">NAD(P)H-binding protein</fullName>
    </submittedName>
</protein>
<dbReference type="InterPro" id="IPR016040">
    <property type="entry name" value="NAD(P)-bd_dom"/>
</dbReference>